<organism evidence="8 9">
    <name type="scientific">Saccharopolyspora griseoalba</name>
    <dbReference type="NCBI Taxonomy" id="1431848"/>
    <lineage>
        <taxon>Bacteria</taxon>
        <taxon>Bacillati</taxon>
        <taxon>Actinomycetota</taxon>
        <taxon>Actinomycetes</taxon>
        <taxon>Pseudonocardiales</taxon>
        <taxon>Pseudonocardiaceae</taxon>
        <taxon>Saccharopolyspora</taxon>
    </lineage>
</organism>
<evidence type="ECO:0000256" key="3">
    <source>
        <dbReference type="ARBA" id="ARBA00022989"/>
    </source>
</evidence>
<comment type="caution">
    <text evidence="8">The sequence shown here is derived from an EMBL/GenBank/DDBJ whole genome shotgun (WGS) entry which is preliminary data.</text>
</comment>
<name>A0ABW2LP02_9PSEU</name>
<keyword evidence="4 6" id="KW-0472">Membrane</keyword>
<gene>
    <name evidence="8" type="ORF">ACFQRI_21585</name>
</gene>
<dbReference type="Pfam" id="PF06305">
    <property type="entry name" value="LapA_dom"/>
    <property type="match status" value="1"/>
</dbReference>
<evidence type="ECO:0000256" key="1">
    <source>
        <dbReference type="ARBA" id="ARBA00022475"/>
    </source>
</evidence>
<evidence type="ECO:0000256" key="2">
    <source>
        <dbReference type="ARBA" id="ARBA00022692"/>
    </source>
</evidence>
<feature type="transmembrane region" description="Helical" evidence="6">
    <location>
        <begin position="69"/>
        <end position="92"/>
    </location>
</feature>
<feature type="domain" description="Lipopolysaccharide assembly protein A" evidence="7">
    <location>
        <begin position="50"/>
        <end position="101"/>
    </location>
</feature>
<dbReference type="Proteomes" id="UP001596504">
    <property type="component" value="Unassembled WGS sequence"/>
</dbReference>
<sequence>MARNGSSDETKPGAEQATGGETKRSRTAWIWSSVVIAFVVLVFLLIFILQNFQNVTVRFLGFAGTLPLGVAMLFAVIGGALLVALAGTARILQLRREARKAAHSGPAAKRVDDGER</sequence>
<evidence type="ECO:0000313" key="8">
    <source>
        <dbReference type="EMBL" id="MFC7344007.1"/>
    </source>
</evidence>
<keyword evidence="2 6" id="KW-0812">Transmembrane</keyword>
<feature type="region of interest" description="Disordered" evidence="5">
    <location>
        <begin position="1"/>
        <end position="25"/>
    </location>
</feature>
<reference evidence="9" key="1">
    <citation type="journal article" date="2019" name="Int. J. Syst. Evol. Microbiol.">
        <title>The Global Catalogue of Microorganisms (GCM) 10K type strain sequencing project: providing services to taxonomists for standard genome sequencing and annotation.</title>
        <authorList>
            <consortium name="The Broad Institute Genomics Platform"/>
            <consortium name="The Broad Institute Genome Sequencing Center for Infectious Disease"/>
            <person name="Wu L."/>
            <person name="Ma J."/>
        </authorList>
    </citation>
    <scope>NUCLEOTIDE SEQUENCE [LARGE SCALE GENOMIC DNA]</scope>
    <source>
        <strain evidence="9">WLHS5</strain>
    </source>
</reference>
<dbReference type="InterPro" id="IPR010445">
    <property type="entry name" value="LapA_dom"/>
</dbReference>
<accession>A0ABW2LP02</accession>
<keyword evidence="3 6" id="KW-1133">Transmembrane helix</keyword>
<evidence type="ECO:0000256" key="5">
    <source>
        <dbReference type="SAM" id="MobiDB-lite"/>
    </source>
</evidence>
<evidence type="ECO:0000256" key="6">
    <source>
        <dbReference type="SAM" id="Phobius"/>
    </source>
</evidence>
<protein>
    <submittedName>
        <fullName evidence="8">Lipopolysaccharide assembly LapA domain-containing protein</fullName>
    </submittedName>
</protein>
<feature type="transmembrane region" description="Helical" evidence="6">
    <location>
        <begin position="28"/>
        <end position="49"/>
    </location>
</feature>
<evidence type="ECO:0000313" key="9">
    <source>
        <dbReference type="Proteomes" id="UP001596504"/>
    </source>
</evidence>
<keyword evidence="1" id="KW-1003">Cell membrane</keyword>
<evidence type="ECO:0000256" key="4">
    <source>
        <dbReference type="ARBA" id="ARBA00023136"/>
    </source>
</evidence>
<proteinExistence type="predicted"/>
<keyword evidence="9" id="KW-1185">Reference proteome</keyword>
<evidence type="ECO:0000259" key="7">
    <source>
        <dbReference type="Pfam" id="PF06305"/>
    </source>
</evidence>
<feature type="compositionally biased region" description="Basic and acidic residues" evidence="5">
    <location>
        <begin position="1"/>
        <end position="12"/>
    </location>
</feature>
<dbReference type="RefSeq" id="WP_380671459.1">
    <property type="nucleotide sequence ID" value="NZ_JBHTCJ010000012.1"/>
</dbReference>
<dbReference type="EMBL" id="JBHTCJ010000012">
    <property type="protein sequence ID" value="MFC7344007.1"/>
    <property type="molecule type" value="Genomic_DNA"/>
</dbReference>